<protein>
    <recommendedName>
        <fullName evidence="1">Type II CBASS E2 protein domain-containing protein</fullName>
    </recommendedName>
</protein>
<dbReference type="Pfam" id="PF26395">
    <property type="entry name" value="E2-CBASS"/>
    <property type="match status" value="1"/>
</dbReference>
<name>A0A562K4Z7_SPHWJ</name>
<reference evidence="2 3" key="1">
    <citation type="journal article" date="2015" name="Stand. Genomic Sci.">
        <title>Genomic Encyclopedia of Bacterial and Archaeal Type Strains, Phase III: the genomes of soil and plant-associated and newly described type strains.</title>
        <authorList>
            <person name="Whitman W.B."/>
            <person name="Woyke T."/>
            <person name="Klenk H.P."/>
            <person name="Zhou Y."/>
            <person name="Lilburn T.G."/>
            <person name="Beck B.J."/>
            <person name="De Vos P."/>
            <person name="Vandamme P."/>
            <person name="Eisen J.A."/>
            <person name="Garrity G."/>
            <person name="Hugenholtz P."/>
            <person name="Kyrpides N.C."/>
        </authorList>
    </citation>
    <scope>NUCLEOTIDE SEQUENCE [LARGE SCALE GENOMIC DNA]</scope>
    <source>
        <strain evidence="2 3">CGMCC 1.7748</strain>
    </source>
</reference>
<accession>A0A562K4Z7</accession>
<sequence>MTNDVVRSTHAQLRAMRATWADFSATKRGDGLVIWYGPIRPRGMVYGLRVFWWPGRIDRPYVMVAHPEIRPRDGLTYADIPHLMFNAEDPVLSGLCLFDPAGKEWTPADLIADTTIPWAAEWLHYYELWHVTGEWLAPGVGPEAVAPLSQGEARAIEEAAVHVH</sequence>
<comment type="caution">
    <text evidence="2">The sequence shown here is derived from an EMBL/GenBank/DDBJ whole genome shotgun (WGS) entry which is preliminary data.</text>
</comment>
<feature type="domain" description="Type II CBASS E2 protein" evidence="1">
    <location>
        <begin position="12"/>
        <end position="140"/>
    </location>
</feature>
<dbReference type="AlphaFoldDB" id="A0A562K4Z7"/>
<organism evidence="2 3">
    <name type="scientific">Sphingobium wenxiniae (strain DSM 21828 / CGMCC 1.7748 / JZ-1)</name>
    <dbReference type="NCBI Taxonomy" id="595605"/>
    <lineage>
        <taxon>Bacteria</taxon>
        <taxon>Pseudomonadati</taxon>
        <taxon>Pseudomonadota</taxon>
        <taxon>Alphaproteobacteria</taxon>
        <taxon>Sphingomonadales</taxon>
        <taxon>Sphingomonadaceae</taxon>
        <taxon>Sphingobium</taxon>
    </lineage>
</organism>
<gene>
    <name evidence="2" type="ORF">IQ35_03578</name>
</gene>
<proteinExistence type="predicted"/>
<dbReference type="InterPro" id="IPR058588">
    <property type="entry name" value="E2-CBASS"/>
</dbReference>
<evidence type="ECO:0000313" key="2">
    <source>
        <dbReference type="EMBL" id="TWH90295.1"/>
    </source>
</evidence>
<evidence type="ECO:0000313" key="3">
    <source>
        <dbReference type="Proteomes" id="UP000316624"/>
    </source>
</evidence>
<dbReference type="Proteomes" id="UP000316624">
    <property type="component" value="Unassembled WGS sequence"/>
</dbReference>
<keyword evidence="3" id="KW-1185">Reference proteome</keyword>
<evidence type="ECO:0000259" key="1">
    <source>
        <dbReference type="Pfam" id="PF26395"/>
    </source>
</evidence>
<dbReference type="EMBL" id="VLKK01000022">
    <property type="protein sequence ID" value="TWH90295.1"/>
    <property type="molecule type" value="Genomic_DNA"/>
</dbReference>
<dbReference type="RefSeq" id="WP_145075419.1">
    <property type="nucleotide sequence ID" value="NZ_JACIIY010000024.1"/>
</dbReference>